<dbReference type="OrthoDB" id="9401903at2759"/>
<reference evidence="2" key="1">
    <citation type="submission" date="2017-11" db="EMBL/GenBank/DDBJ databases">
        <authorList>
            <person name="Lima N.C."/>
            <person name="Parody-Merino A.M."/>
            <person name="Battley P.F."/>
            <person name="Fidler A.E."/>
            <person name="Prosdocimi F."/>
        </authorList>
    </citation>
    <scope>NUCLEOTIDE SEQUENCE [LARGE SCALE GENOMIC DNA]</scope>
</reference>
<dbReference type="Proteomes" id="UP000233556">
    <property type="component" value="Unassembled WGS sequence"/>
</dbReference>
<keyword evidence="2" id="KW-1185">Reference proteome</keyword>
<dbReference type="AlphaFoldDB" id="A0A2I0U2X7"/>
<protein>
    <submittedName>
        <fullName evidence="1">Uncharacterized protein</fullName>
    </submittedName>
</protein>
<accession>A0A2I0U2X7</accession>
<name>A0A2I0U2X7_LIMLA</name>
<evidence type="ECO:0000313" key="2">
    <source>
        <dbReference type="Proteomes" id="UP000233556"/>
    </source>
</evidence>
<gene>
    <name evidence="1" type="ORF">llap_9254</name>
</gene>
<proteinExistence type="predicted"/>
<dbReference type="EMBL" id="KZ506270">
    <property type="protein sequence ID" value="PKU40440.1"/>
    <property type="molecule type" value="Genomic_DNA"/>
</dbReference>
<sequence length="133" mass="14880">MRFTWAHVSSLSIPLDDILSLWCMDNTTQLGLICKFADGALNTSVYVIDKNVKEYWSQHGPVRDTTSHCSPSGLQAIEYHPLDATIQPIPYPLNSPPIKSISLQLDEQDVVGDRVKGLTEVQTDHIHMSSLIY</sequence>
<evidence type="ECO:0000313" key="1">
    <source>
        <dbReference type="EMBL" id="PKU40440.1"/>
    </source>
</evidence>
<reference evidence="2" key="2">
    <citation type="submission" date="2017-12" db="EMBL/GenBank/DDBJ databases">
        <title>Genome sequence of the Bar-tailed Godwit (Limosa lapponica baueri).</title>
        <authorList>
            <person name="Lima N.C.B."/>
            <person name="Parody-Merino A.M."/>
            <person name="Battley P.F."/>
            <person name="Fidler A.E."/>
            <person name="Prosdocimi F."/>
        </authorList>
    </citation>
    <scope>NUCLEOTIDE SEQUENCE [LARGE SCALE GENOMIC DNA]</scope>
</reference>
<organism evidence="1 2">
    <name type="scientific">Limosa lapponica baueri</name>
    <dbReference type="NCBI Taxonomy" id="1758121"/>
    <lineage>
        <taxon>Eukaryota</taxon>
        <taxon>Metazoa</taxon>
        <taxon>Chordata</taxon>
        <taxon>Craniata</taxon>
        <taxon>Vertebrata</taxon>
        <taxon>Euteleostomi</taxon>
        <taxon>Archelosauria</taxon>
        <taxon>Archosauria</taxon>
        <taxon>Dinosauria</taxon>
        <taxon>Saurischia</taxon>
        <taxon>Theropoda</taxon>
        <taxon>Coelurosauria</taxon>
        <taxon>Aves</taxon>
        <taxon>Neognathae</taxon>
        <taxon>Neoaves</taxon>
        <taxon>Charadriiformes</taxon>
        <taxon>Scolopacidae</taxon>
        <taxon>Limosa</taxon>
    </lineage>
</organism>